<reference evidence="3" key="1">
    <citation type="submission" date="2025-08" db="UniProtKB">
        <authorList>
            <consortium name="RefSeq"/>
        </authorList>
    </citation>
    <scope>IDENTIFICATION</scope>
    <source>
        <tissue evidence="3">Whole body</tissue>
    </source>
</reference>
<gene>
    <name evidence="3" type="primary">LOC112454479</name>
</gene>
<evidence type="ECO:0000313" key="3">
    <source>
        <dbReference type="RefSeq" id="XP_024871682.1"/>
    </source>
</evidence>
<feature type="non-terminal residue" evidence="3">
    <location>
        <position position="166"/>
    </location>
</feature>
<feature type="region of interest" description="Disordered" evidence="1">
    <location>
        <begin position="1"/>
        <end position="26"/>
    </location>
</feature>
<feature type="compositionally biased region" description="Basic and acidic residues" evidence="1">
    <location>
        <begin position="1"/>
        <end position="12"/>
    </location>
</feature>
<dbReference type="RefSeq" id="XP_024871682.1">
    <property type="nucleotide sequence ID" value="XM_025015914.1"/>
</dbReference>
<evidence type="ECO:0000313" key="2">
    <source>
        <dbReference type="Proteomes" id="UP000504618"/>
    </source>
</evidence>
<evidence type="ECO:0000256" key="1">
    <source>
        <dbReference type="SAM" id="MobiDB-lite"/>
    </source>
</evidence>
<sequence>MRRRSISLEKRKSSLSSTDQDSAKKRIRIMEEKQMSNSEEIRNVSENNTPKEQRTVFSPILPIYIKSFSETHMESTIIDHTWKINQFLRFHEIKNAITFSSFPEIDKCEILMNVSRQPDTSYVIKFYILTSNSFDGSCNTSIMLEPETVISVNFISGHIMSNMTLL</sequence>
<protein>
    <submittedName>
        <fullName evidence="3">Uncharacterized protein LOC112454479</fullName>
    </submittedName>
</protein>
<accession>A0A6J1PPM5</accession>
<dbReference type="AlphaFoldDB" id="A0A6J1PPM5"/>
<dbReference type="OrthoDB" id="7554223at2759"/>
<name>A0A6J1PPM5_9HYME</name>
<dbReference type="Proteomes" id="UP000504618">
    <property type="component" value="Unplaced"/>
</dbReference>
<organism evidence="2 3">
    <name type="scientific">Temnothorax curvispinosus</name>
    <dbReference type="NCBI Taxonomy" id="300111"/>
    <lineage>
        <taxon>Eukaryota</taxon>
        <taxon>Metazoa</taxon>
        <taxon>Ecdysozoa</taxon>
        <taxon>Arthropoda</taxon>
        <taxon>Hexapoda</taxon>
        <taxon>Insecta</taxon>
        <taxon>Pterygota</taxon>
        <taxon>Neoptera</taxon>
        <taxon>Endopterygota</taxon>
        <taxon>Hymenoptera</taxon>
        <taxon>Apocrita</taxon>
        <taxon>Aculeata</taxon>
        <taxon>Formicoidea</taxon>
        <taxon>Formicidae</taxon>
        <taxon>Myrmicinae</taxon>
        <taxon>Temnothorax</taxon>
    </lineage>
</organism>
<keyword evidence="2" id="KW-1185">Reference proteome</keyword>
<proteinExistence type="predicted"/>
<dbReference type="GeneID" id="112454479"/>